<proteinExistence type="predicted"/>
<dbReference type="EMBL" id="VUJU01009786">
    <property type="protein sequence ID" value="KAF0717617.1"/>
    <property type="molecule type" value="Genomic_DNA"/>
</dbReference>
<evidence type="ECO:0000313" key="2">
    <source>
        <dbReference type="EMBL" id="KAF0717617.1"/>
    </source>
</evidence>
<dbReference type="InterPro" id="IPR012337">
    <property type="entry name" value="RNaseH-like_sf"/>
</dbReference>
<dbReference type="Proteomes" id="UP000478052">
    <property type="component" value="Unassembled WGS sequence"/>
</dbReference>
<organism evidence="2 3">
    <name type="scientific">Aphis craccivora</name>
    <name type="common">Cowpea aphid</name>
    <dbReference type="NCBI Taxonomy" id="307492"/>
    <lineage>
        <taxon>Eukaryota</taxon>
        <taxon>Metazoa</taxon>
        <taxon>Ecdysozoa</taxon>
        <taxon>Arthropoda</taxon>
        <taxon>Hexapoda</taxon>
        <taxon>Insecta</taxon>
        <taxon>Pterygota</taxon>
        <taxon>Neoptera</taxon>
        <taxon>Paraneoptera</taxon>
        <taxon>Hemiptera</taxon>
        <taxon>Sternorrhyncha</taxon>
        <taxon>Aphidomorpha</taxon>
        <taxon>Aphidoidea</taxon>
        <taxon>Aphididae</taxon>
        <taxon>Aphidini</taxon>
        <taxon>Aphis</taxon>
        <taxon>Aphis</taxon>
    </lineage>
</organism>
<dbReference type="InterPro" id="IPR006580">
    <property type="entry name" value="Znf_TTF"/>
</dbReference>
<dbReference type="Pfam" id="PF05699">
    <property type="entry name" value="Dimer_Tnp_hAT"/>
    <property type="match status" value="1"/>
</dbReference>
<dbReference type="SUPFAM" id="SSF53098">
    <property type="entry name" value="Ribonuclease H-like"/>
    <property type="match status" value="1"/>
</dbReference>
<feature type="domain" description="TTF-type" evidence="1">
    <location>
        <begin position="301"/>
        <end position="403"/>
    </location>
</feature>
<dbReference type="InterPro" id="IPR025398">
    <property type="entry name" value="DUF4371"/>
</dbReference>
<dbReference type="GO" id="GO:0046983">
    <property type="term" value="F:protein dimerization activity"/>
    <property type="evidence" value="ECO:0007669"/>
    <property type="project" value="InterPro"/>
</dbReference>
<dbReference type="AlphaFoldDB" id="A0A6G0W1K0"/>
<name>A0A6G0W1K0_APHCR</name>
<gene>
    <name evidence="2" type="ORF">FWK35_00031373</name>
</gene>
<dbReference type="InterPro" id="IPR008906">
    <property type="entry name" value="HATC_C_dom"/>
</dbReference>
<dbReference type="Pfam" id="PF14291">
    <property type="entry name" value="DUF4371"/>
    <property type="match status" value="1"/>
</dbReference>
<dbReference type="PANTHER" id="PTHR45749:SF21">
    <property type="entry name" value="DUF4371 DOMAIN-CONTAINING PROTEIN"/>
    <property type="match status" value="1"/>
</dbReference>
<evidence type="ECO:0000313" key="3">
    <source>
        <dbReference type="Proteomes" id="UP000478052"/>
    </source>
</evidence>
<protein>
    <recommendedName>
        <fullName evidence="1">TTF-type domain-containing protein</fullName>
    </recommendedName>
</protein>
<sequence>MKTLPINVSYYTNLPIHIRIITEYIMKFHNILYSYLINIVIEYLIIYKMSDNTISVKRKRNRFKVVCLKCGSIFNNDFKKQHEEKVHYGKSVNIKLVGAPENPFQSAAKTSKIIEKRDLKNNISSSVVNNEINNIDSEKLLEDEFVENDENIHVHVTCVSQSVPVETDDLKKDEVNWLSCAGKLENIVADLSECGNILSKLKSEALPNPVIFLLESIQIISRIKSNSKEFLKDANILSEQFSKASDSSKLVNTIIDNIINHDPGSRGSVASTSQRQYLIALGPHQPKFTKYPINTAIKNIKQHSFNPKWYNEYPLLEYSIVTDSVYCFVCSLFSNGPGRSYADSAWVKHGVRQWHKMKSCGVKKLGKLQQHFNCTSHKAALDDYYQFMTTENRIDIILNKSNRKEAIKLEQEKDFNKQIIIILFDIARTLSRQGLAFRGDGDESGGNFMQLVKLLSRHNPLMKRWIEESSSRPYKVTYLSPRSQNEFIELLAKETRNIIVKEIKEANIYSVSADTTPDISHQDRLAVCVRYVNSQGKAVERLLEMEKGTDKTGLGTASQIINILESNLLNSRLISFQSYDFASNMSGKYNGAHVKLSELAGHKITFIPCQAHRLNTFLEHSCDASSIIGNTIDTLENLYVFFSSSNKRYGLLHEKISKIENALQLRNLSRTRWTARAESVKAVWNSLEAVIESLDEIQSLNKCFDKGTRCKALGIRKQILSFDFIVSLSFLKNIMYKLKFLTETLEAKNLCIIDAITVIDSTMKMLTEINSDDHTMNNFINSAKEFAILLGTDPEADFKNHHRKRLAPKQYDCNATTQAEFTMHLFYRKEFKMVLDTLLKLTNDNLKSCISSIQPLFTLFTQPFNKTNISLDNVKKSISLFPPSSVGANLLDYDLVQTELEILFSMLQEDRTLSFNSLMEKAEEVKHILPCANQICRLALTSPVTVASNERSFSKLKLIKTHLRSTIADERLNSLIVLGVEKDIVDLLDINKIAHEWSILKNRLRT</sequence>
<evidence type="ECO:0000259" key="1">
    <source>
        <dbReference type="SMART" id="SM00597"/>
    </source>
</evidence>
<comment type="caution">
    <text evidence="2">The sequence shown here is derived from an EMBL/GenBank/DDBJ whole genome shotgun (WGS) entry which is preliminary data.</text>
</comment>
<accession>A0A6G0W1K0</accession>
<dbReference type="OrthoDB" id="10066664at2759"/>
<dbReference type="SMART" id="SM00597">
    <property type="entry name" value="ZnF_TTF"/>
    <property type="match status" value="1"/>
</dbReference>
<reference evidence="2 3" key="1">
    <citation type="submission" date="2019-08" db="EMBL/GenBank/DDBJ databases">
        <title>Whole genome of Aphis craccivora.</title>
        <authorList>
            <person name="Voronova N.V."/>
            <person name="Shulinski R.S."/>
            <person name="Bandarenka Y.V."/>
            <person name="Zhorov D.G."/>
            <person name="Warner D."/>
        </authorList>
    </citation>
    <scope>NUCLEOTIDE SEQUENCE [LARGE SCALE GENOMIC DNA]</scope>
    <source>
        <strain evidence="2">180601</strain>
        <tissue evidence="2">Whole Body</tissue>
    </source>
</reference>
<keyword evidence="3" id="KW-1185">Reference proteome</keyword>
<dbReference type="PANTHER" id="PTHR45749">
    <property type="match status" value="1"/>
</dbReference>